<keyword evidence="1" id="KW-0472">Membrane</keyword>
<accession>A0A8D9DR05</accession>
<keyword evidence="1" id="KW-0812">Transmembrane</keyword>
<organism evidence="2">
    <name type="scientific">Cacopsylla melanoneura</name>
    <dbReference type="NCBI Taxonomy" id="428564"/>
    <lineage>
        <taxon>Eukaryota</taxon>
        <taxon>Metazoa</taxon>
        <taxon>Ecdysozoa</taxon>
        <taxon>Arthropoda</taxon>
        <taxon>Hexapoda</taxon>
        <taxon>Insecta</taxon>
        <taxon>Pterygota</taxon>
        <taxon>Neoptera</taxon>
        <taxon>Paraneoptera</taxon>
        <taxon>Hemiptera</taxon>
        <taxon>Sternorrhyncha</taxon>
        <taxon>Psylloidea</taxon>
        <taxon>Psyllidae</taxon>
        <taxon>Psyllinae</taxon>
        <taxon>Cacopsylla</taxon>
    </lineage>
</organism>
<sequence>MMQTCIAGVLNLWYADPNPVVRKKFMNYNSNLTITHDIRVEISKIQFEAVFILSLKEEGNIEYHVLQKSRLHRFQRVFVFYFGSIFYATSLQKIGYGALKRVFR</sequence>
<keyword evidence="1" id="KW-1133">Transmembrane helix</keyword>
<name>A0A8D9DR05_9HEMI</name>
<dbReference type="AlphaFoldDB" id="A0A8D9DR05"/>
<protein>
    <submittedName>
        <fullName evidence="2">Uncharacterized protein</fullName>
    </submittedName>
</protein>
<dbReference type="EMBL" id="HBUF01374007">
    <property type="protein sequence ID" value="CAG6727423.1"/>
    <property type="molecule type" value="Transcribed_RNA"/>
</dbReference>
<feature type="transmembrane region" description="Helical" evidence="1">
    <location>
        <begin position="78"/>
        <end position="99"/>
    </location>
</feature>
<evidence type="ECO:0000256" key="1">
    <source>
        <dbReference type="SAM" id="Phobius"/>
    </source>
</evidence>
<evidence type="ECO:0000313" key="2">
    <source>
        <dbReference type="EMBL" id="CAG6727423.1"/>
    </source>
</evidence>
<reference evidence="2" key="1">
    <citation type="submission" date="2021-05" db="EMBL/GenBank/DDBJ databases">
        <authorList>
            <person name="Alioto T."/>
            <person name="Alioto T."/>
            <person name="Gomez Garrido J."/>
        </authorList>
    </citation>
    <scope>NUCLEOTIDE SEQUENCE</scope>
</reference>
<proteinExistence type="predicted"/>